<dbReference type="RefSeq" id="WP_115836010.1">
    <property type="nucleotide sequence ID" value="NZ_CP025086.1"/>
</dbReference>
<reference evidence="2 3" key="1">
    <citation type="submission" date="2018-08" db="EMBL/GenBank/DDBJ databases">
        <title>Genomic Encyclopedia of Type Strains, Phase IV (KMG-IV): sequencing the most valuable type-strain genomes for metagenomic binning, comparative biology and taxonomic classification.</title>
        <authorList>
            <person name="Goeker M."/>
        </authorList>
    </citation>
    <scope>NUCLEOTIDE SEQUENCE [LARGE SCALE GENOMIC DNA]</scope>
    <source>
        <strain evidence="2 3">BW863</strain>
    </source>
</reference>
<accession>A0A3D9YYM9</accession>
<keyword evidence="1" id="KW-0472">Membrane</keyword>
<keyword evidence="1" id="KW-0812">Transmembrane</keyword>
<keyword evidence="3" id="KW-1185">Reference proteome</keyword>
<name>A0A3D9YYM9_9HYPH</name>
<feature type="transmembrane region" description="Helical" evidence="1">
    <location>
        <begin position="38"/>
        <end position="55"/>
    </location>
</feature>
<dbReference type="EMBL" id="QUMO01000002">
    <property type="protein sequence ID" value="REF87863.1"/>
    <property type="molecule type" value="Genomic_DNA"/>
</dbReference>
<proteinExistence type="predicted"/>
<feature type="transmembrane region" description="Helical" evidence="1">
    <location>
        <begin position="12"/>
        <end position="31"/>
    </location>
</feature>
<evidence type="ECO:0000313" key="3">
    <source>
        <dbReference type="Proteomes" id="UP000256900"/>
    </source>
</evidence>
<dbReference type="OrthoDB" id="9808598at2"/>
<protein>
    <submittedName>
        <fullName evidence="2">Uncharacterized protein</fullName>
    </submittedName>
</protein>
<organism evidence="2 3">
    <name type="scientific">Methylovirgula ligni</name>
    <dbReference type="NCBI Taxonomy" id="569860"/>
    <lineage>
        <taxon>Bacteria</taxon>
        <taxon>Pseudomonadati</taxon>
        <taxon>Pseudomonadota</taxon>
        <taxon>Alphaproteobacteria</taxon>
        <taxon>Hyphomicrobiales</taxon>
        <taxon>Beijerinckiaceae</taxon>
        <taxon>Methylovirgula</taxon>
    </lineage>
</organism>
<evidence type="ECO:0000256" key="1">
    <source>
        <dbReference type="SAM" id="Phobius"/>
    </source>
</evidence>
<dbReference type="AlphaFoldDB" id="A0A3D9YYM9"/>
<evidence type="ECO:0000313" key="2">
    <source>
        <dbReference type="EMBL" id="REF87863.1"/>
    </source>
</evidence>
<sequence length="95" mass="10380">MSKLRALLADPNPYVVLAVAILLPGMGHVLAGQPKRGFTMQMFMILLAMITWHLTTPAQSLVGRLSGGLFVYALSIPEAYRLAKLRNLQSLTARS</sequence>
<comment type="caution">
    <text evidence="2">The sequence shown here is derived from an EMBL/GenBank/DDBJ whole genome shotgun (WGS) entry which is preliminary data.</text>
</comment>
<dbReference type="Proteomes" id="UP000256900">
    <property type="component" value="Unassembled WGS sequence"/>
</dbReference>
<feature type="transmembrane region" description="Helical" evidence="1">
    <location>
        <begin position="61"/>
        <end position="80"/>
    </location>
</feature>
<keyword evidence="1" id="KW-1133">Transmembrane helix</keyword>
<gene>
    <name evidence="2" type="ORF">DES32_1495</name>
</gene>